<dbReference type="EMBL" id="VXIS01000033">
    <property type="protein sequence ID" value="KAA8911657.1"/>
    <property type="molecule type" value="Genomic_DNA"/>
</dbReference>
<gene>
    <name evidence="1" type="ORF">FN846DRAFT_904189</name>
</gene>
<dbReference type="Proteomes" id="UP000326924">
    <property type="component" value="Unassembled WGS sequence"/>
</dbReference>
<evidence type="ECO:0000313" key="2">
    <source>
        <dbReference type="Proteomes" id="UP000326924"/>
    </source>
</evidence>
<proteinExistence type="predicted"/>
<reference evidence="1 2" key="1">
    <citation type="submission" date="2019-09" db="EMBL/GenBank/DDBJ databases">
        <title>Draft genome of the ectomycorrhizal ascomycete Sphaerosporella brunnea.</title>
        <authorList>
            <consortium name="DOE Joint Genome Institute"/>
            <person name="Benucci G.M."/>
            <person name="Marozzi G."/>
            <person name="Antonielli L."/>
            <person name="Sanchez S."/>
            <person name="Marco P."/>
            <person name="Wang X."/>
            <person name="Falini L.B."/>
            <person name="Barry K."/>
            <person name="Haridas S."/>
            <person name="Lipzen A."/>
            <person name="Labutti K."/>
            <person name="Grigoriev I.V."/>
            <person name="Murat C."/>
            <person name="Martin F."/>
            <person name="Albertini E."/>
            <person name="Donnini D."/>
            <person name="Bonito G."/>
        </authorList>
    </citation>
    <scope>NUCLEOTIDE SEQUENCE [LARGE SCALE GENOMIC DNA]</scope>
    <source>
        <strain evidence="1 2">Sb_GMNB300</strain>
    </source>
</reference>
<keyword evidence="2" id="KW-1185">Reference proteome</keyword>
<accession>A0A5J5F657</accession>
<comment type="caution">
    <text evidence="1">The sequence shown here is derived from an EMBL/GenBank/DDBJ whole genome shotgun (WGS) entry which is preliminary data.</text>
</comment>
<protein>
    <submittedName>
        <fullName evidence="1">Uncharacterized protein</fullName>
    </submittedName>
</protein>
<dbReference type="AlphaFoldDB" id="A0A5J5F657"/>
<name>A0A5J5F657_9PEZI</name>
<dbReference type="InParanoid" id="A0A5J5F657"/>
<sequence length="517" mass="57573">MKFRSVPSSNHRKLFFRNRKMTQDALCTFGDVLQRLSMFTCQLYSFPAPEPSDVIRTLEEIEEWAGWQQENALPQVLEELSLLWTAAVKAVLTYGGRQYGMRRAAGVHLWKALAKLNSKLPVGIRTAYQVSPGNHPPLWMADGVEVRPEVLPQLFPHVEARNDAERIAFGILSSLIQNNVKPGAKVLLGYARFGYSMAVSIPVVAVRNITKEELGWRDKKAPALCVIENPGILSLGAVSDPSNEADLIVGRARSLINGSTGKYGLTCMHVTSAKPPMLAEQEIRYPGGLDILTYLLRSLDEYDGDPSQDNLETIKRNLQLWDCPRLAGMRLSSALGIAPSGWREDWSLISVASTCQMRPFSDHQRRGWSKPLLEQLREWGFQVKSVQIEGFRDPSPGERVFSDGCRHGLVCGVMDSNKTACYEKLTNGMIDKCWYITIWQDGMKPFGADEGDSGSAIFGIAEGGDGIEMVGMLINVWRDWWEHVPTPAFGSRCGLVIPATKLFDQLKAGTGMKWRPV</sequence>
<organism evidence="1 2">
    <name type="scientific">Sphaerosporella brunnea</name>
    <dbReference type="NCBI Taxonomy" id="1250544"/>
    <lineage>
        <taxon>Eukaryota</taxon>
        <taxon>Fungi</taxon>
        <taxon>Dikarya</taxon>
        <taxon>Ascomycota</taxon>
        <taxon>Pezizomycotina</taxon>
        <taxon>Pezizomycetes</taxon>
        <taxon>Pezizales</taxon>
        <taxon>Pyronemataceae</taxon>
        <taxon>Sphaerosporella</taxon>
    </lineage>
</organism>
<dbReference type="OrthoDB" id="5415908at2759"/>
<evidence type="ECO:0000313" key="1">
    <source>
        <dbReference type="EMBL" id="KAA8911657.1"/>
    </source>
</evidence>